<proteinExistence type="predicted"/>
<name>A0ABX1HQU8_9BACT</name>
<dbReference type="RefSeq" id="WP_168675159.1">
    <property type="nucleotide sequence ID" value="NZ_JAAVTK010000019.1"/>
</dbReference>
<sequence>MIRSSGCASESSCALIIYYFGGTFLTNHAMGFLSIIGLIALLLLGKFLWDTILSGNEELVENTKPVAKPVDIANKKTLGIQLNPDKSGLDKAKSLMRISKNMNCPVDEVKSRYKKLIYDMGYEKFREPYAIIFYIDMALRQIDEQKILEADEFGLHPDDTPGALMEGWLKELQDDIREKQKG</sequence>
<keyword evidence="1" id="KW-0812">Transmembrane</keyword>
<evidence type="ECO:0000313" key="2">
    <source>
        <dbReference type="EMBL" id="NKI91597.1"/>
    </source>
</evidence>
<gene>
    <name evidence="2" type="ORF">HBN54_004217</name>
</gene>
<dbReference type="Proteomes" id="UP000717634">
    <property type="component" value="Unassembled WGS sequence"/>
</dbReference>
<dbReference type="EMBL" id="JAAVTK010000019">
    <property type="protein sequence ID" value="NKI91597.1"/>
    <property type="molecule type" value="Genomic_DNA"/>
</dbReference>
<keyword evidence="1" id="KW-1133">Transmembrane helix</keyword>
<feature type="transmembrane region" description="Helical" evidence="1">
    <location>
        <begin position="29"/>
        <end position="49"/>
    </location>
</feature>
<accession>A0ABX1HQU8</accession>
<comment type="caution">
    <text evidence="2">The sequence shown here is derived from an EMBL/GenBank/DDBJ whole genome shotgun (WGS) entry which is preliminary data.</text>
</comment>
<keyword evidence="3" id="KW-1185">Reference proteome</keyword>
<evidence type="ECO:0008006" key="4">
    <source>
        <dbReference type="Google" id="ProtNLM"/>
    </source>
</evidence>
<reference evidence="2 3" key="1">
    <citation type="submission" date="2020-03" db="EMBL/GenBank/DDBJ databases">
        <title>Genomic Encyclopedia of Type Strains, Phase IV (KMG-V): Genome sequencing to study the core and pangenomes of soil and plant-associated prokaryotes.</title>
        <authorList>
            <person name="Whitman W."/>
        </authorList>
    </citation>
    <scope>NUCLEOTIDE SEQUENCE [LARGE SCALE GENOMIC DNA]</scope>
    <source>
        <strain evidence="2 3">1B</strain>
    </source>
</reference>
<organism evidence="2 3">
    <name type="scientific">Hymenobacter artigasi</name>
    <dbReference type="NCBI Taxonomy" id="2719616"/>
    <lineage>
        <taxon>Bacteria</taxon>
        <taxon>Pseudomonadati</taxon>
        <taxon>Bacteroidota</taxon>
        <taxon>Cytophagia</taxon>
        <taxon>Cytophagales</taxon>
        <taxon>Hymenobacteraceae</taxon>
        <taxon>Hymenobacter</taxon>
    </lineage>
</organism>
<keyword evidence="1" id="KW-0472">Membrane</keyword>
<protein>
    <recommendedName>
        <fullName evidence="4">DUF4129 domain-containing protein</fullName>
    </recommendedName>
</protein>
<evidence type="ECO:0000313" key="3">
    <source>
        <dbReference type="Proteomes" id="UP000717634"/>
    </source>
</evidence>
<evidence type="ECO:0000256" key="1">
    <source>
        <dbReference type="SAM" id="Phobius"/>
    </source>
</evidence>